<dbReference type="Proteomes" id="UP000214975">
    <property type="component" value="Chromosome"/>
</dbReference>
<dbReference type="NCBIfam" id="TIGR00644">
    <property type="entry name" value="recJ"/>
    <property type="match status" value="1"/>
</dbReference>
<evidence type="ECO:0000259" key="9">
    <source>
        <dbReference type="Pfam" id="PF17768"/>
    </source>
</evidence>
<dbReference type="Pfam" id="PF10141">
    <property type="entry name" value="ssDNA-exonuc_C"/>
    <property type="match status" value="1"/>
</dbReference>
<keyword evidence="5 10" id="KW-0269">Exonuclease</keyword>
<evidence type="ECO:0000256" key="1">
    <source>
        <dbReference type="ARBA" id="ARBA00005915"/>
    </source>
</evidence>
<dbReference type="EMBL" id="CP016893">
    <property type="protein sequence ID" value="AST58893.1"/>
    <property type="molecule type" value="Genomic_DNA"/>
</dbReference>
<dbReference type="InterPro" id="IPR038763">
    <property type="entry name" value="DHH_sf"/>
</dbReference>
<evidence type="ECO:0000256" key="5">
    <source>
        <dbReference type="ARBA" id="ARBA00022839"/>
    </source>
</evidence>
<evidence type="ECO:0000256" key="4">
    <source>
        <dbReference type="ARBA" id="ARBA00022801"/>
    </source>
</evidence>
<dbReference type="Gene3D" id="3.10.310.30">
    <property type="match status" value="1"/>
</dbReference>
<evidence type="ECO:0000259" key="7">
    <source>
        <dbReference type="Pfam" id="PF02272"/>
    </source>
</evidence>
<dbReference type="InterPro" id="IPR018779">
    <property type="entry name" value="RecJ_C"/>
</dbReference>
<dbReference type="RefSeq" id="WP_094397952.1">
    <property type="nucleotide sequence ID" value="NZ_CP016893.1"/>
</dbReference>
<evidence type="ECO:0000256" key="3">
    <source>
        <dbReference type="ARBA" id="ARBA00022722"/>
    </source>
</evidence>
<keyword evidence="4" id="KW-0378">Hydrolase</keyword>
<reference evidence="10 11" key="1">
    <citation type="submission" date="2016-08" db="EMBL/GenBank/DDBJ databases">
        <title>A novel genetic cassette of butanologenic Thermoanaerobacterium thermosaccharolyticum that directly convert cellulose to butanol.</title>
        <authorList>
            <person name="Li T."/>
            <person name="He J."/>
        </authorList>
    </citation>
    <scope>NUCLEOTIDE SEQUENCE [LARGE SCALE GENOMIC DNA]</scope>
    <source>
        <strain evidence="10 11">TG57</strain>
    </source>
</reference>
<dbReference type="SUPFAM" id="SSF64182">
    <property type="entry name" value="DHH phosphoesterases"/>
    <property type="match status" value="1"/>
</dbReference>
<evidence type="ECO:0000259" key="8">
    <source>
        <dbReference type="Pfam" id="PF10141"/>
    </source>
</evidence>
<dbReference type="InterPro" id="IPR051673">
    <property type="entry name" value="SSDNA_exonuclease_RecJ"/>
</dbReference>
<evidence type="ECO:0000313" key="10">
    <source>
        <dbReference type="EMBL" id="AST58893.1"/>
    </source>
</evidence>
<proteinExistence type="inferred from homology"/>
<evidence type="ECO:0000259" key="6">
    <source>
        <dbReference type="Pfam" id="PF01368"/>
    </source>
</evidence>
<sequence length="819" mass="93685">MAYNWVSKKILNENLVEKIKIKYKLKEYIAQTIVNRGYDDLKKVDEYLNPDLNMMHSPFLLDGIEKASSVIKYHIEKNNKITIYGDYDVDGITGTSILYKTLKKLGADVNFYIPDRLQEGYGINLNAIEKIYNLGSSLIITVDCGITSVIEVEHAKKLGIEIIITDHHQVPDVLPDATCVINPHIKNCTYPYRELSGVGVAFKLCLALIGDEALDYLDIVALGTVADIVPLTGENRIIVREGLKVMKNSKNKGLKALINVSGLNNKDINTYHVGFVLAPRLNAAGRLESAVSCVNLLTTDDDIEANRIAEYLNSENIKRQELEKKMLDEAIVQVETKIDLDKEKFIVLYSKDWHPGIIGIVSSRITEKYNRPSILISICGDTGKGSGRSIKGFNIYDAIKYAGDCLIGFGGHEMAAGITIKKDEIESFKDKLNEYAESKLNDIDLIPTIEIETCIENETIDLEGANQLSLLEPFGNSNPMPAYIINHLHVKQTYTVGNNKHLRIIAQKNDMCYDIILFHMGSEANRFKEGYIIDIAGYINVNEWNGDKKVEIIAKDIKIKEKNTMFFRNLLNNIMNFNDFTAESLDNKNFIDMRGIQDRQSYILKMFRSNESVAVIVNARYHLNELINYLIVHDYRDFKLSSKAINVEKMILWNSNYKDVDYLQSKFKNIIFYDIPFDSKMFYNILANDKNSKIHLLYGKEDIKANLKDIFEIIPRRSDFAKVYINIKKNGSTIVFKDQVYDYFKLNSVKVMLCLKILKNFGLIKIEESDNIFVLRRNNIESKVDIKDDEIIKKLYASRKIFLRFAFRILKTKIKEETA</sequence>
<protein>
    <recommendedName>
        <fullName evidence="2">Single-stranded-DNA-specific exonuclease RecJ</fullName>
    </recommendedName>
</protein>
<dbReference type="AlphaFoldDB" id="A0A223I2C3"/>
<dbReference type="InterPro" id="IPR001667">
    <property type="entry name" value="DDH_dom"/>
</dbReference>
<dbReference type="Gene3D" id="3.90.1640.30">
    <property type="match status" value="1"/>
</dbReference>
<dbReference type="Pfam" id="PF01368">
    <property type="entry name" value="DHH"/>
    <property type="match status" value="1"/>
</dbReference>
<dbReference type="Pfam" id="PF17768">
    <property type="entry name" value="RecJ_OB"/>
    <property type="match status" value="1"/>
</dbReference>
<feature type="domain" description="DDH" evidence="6">
    <location>
        <begin position="80"/>
        <end position="224"/>
    </location>
</feature>
<dbReference type="Pfam" id="PF02272">
    <property type="entry name" value="DHHA1"/>
    <property type="match status" value="1"/>
</dbReference>
<dbReference type="GO" id="GO:0008409">
    <property type="term" value="F:5'-3' exonuclease activity"/>
    <property type="evidence" value="ECO:0007669"/>
    <property type="project" value="InterPro"/>
</dbReference>
<dbReference type="InterPro" id="IPR004610">
    <property type="entry name" value="RecJ"/>
</dbReference>
<feature type="domain" description="RecJ OB" evidence="9">
    <location>
        <begin position="455"/>
        <end position="556"/>
    </location>
</feature>
<dbReference type="GO" id="GO:0006281">
    <property type="term" value="P:DNA repair"/>
    <property type="evidence" value="ECO:0007669"/>
    <property type="project" value="InterPro"/>
</dbReference>
<keyword evidence="3" id="KW-0540">Nuclease</keyword>
<name>A0A223I2C3_THETR</name>
<dbReference type="PANTHER" id="PTHR30255">
    <property type="entry name" value="SINGLE-STRANDED-DNA-SPECIFIC EXONUCLEASE RECJ"/>
    <property type="match status" value="1"/>
</dbReference>
<accession>A0A223I2C3</accession>
<evidence type="ECO:0000256" key="2">
    <source>
        <dbReference type="ARBA" id="ARBA00019841"/>
    </source>
</evidence>
<feature type="domain" description="DHHA1" evidence="7">
    <location>
        <begin position="343"/>
        <end position="437"/>
    </location>
</feature>
<comment type="similarity">
    <text evidence="1">Belongs to the RecJ family.</text>
</comment>
<dbReference type="GO" id="GO:0006310">
    <property type="term" value="P:DNA recombination"/>
    <property type="evidence" value="ECO:0007669"/>
    <property type="project" value="InterPro"/>
</dbReference>
<dbReference type="GO" id="GO:0003676">
    <property type="term" value="F:nucleic acid binding"/>
    <property type="evidence" value="ECO:0007669"/>
    <property type="project" value="InterPro"/>
</dbReference>
<evidence type="ECO:0000313" key="11">
    <source>
        <dbReference type="Proteomes" id="UP000214975"/>
    </source>
</evidence>
<gene>
    <name evidence="10" type="ORF">Thert_03124</name>
</gene>
<organism evidence="10 11">
    <name type="scientific">Thermoanaerobacterium thermosaccharolyticum</name>
    <name type="common">Clostridium thermosaccharolyticum</name>
    <dbReference type="NCBI Taxonomy" id="1517"/>
    <lineage>
        <taxon>Bacteria</taxon>
        <taxon>Bacillati</taxon>
        <taxon>Bacillota</taxon>
        <taxon>Clostridia</taxon>
        <taxon>Thermoanaerobacterales</taxon>
        <taxon>Thermoanaerobacteraceae</taxon>
        <taxon>Thermoanaerobacterium</taxon>
    </lineage>
</organism>
<feature type="domain" description="Single-stranded-DNA-specific exonuclease RecJ C-terminal" evidence="8">
    <location>
        <begin position="620"/>
        <end position="769"/>
    </location>
</feature>
<dbReference type="InterPro" id="IPR003156">
    <property type="entry name" value="DHHA1_dom"/>
</dbReference>
<dbReference type="PANTHER" id="PTHR30255:SF2">
    <property type="entry name" value="SINGLE-STRANDED-DNA-SPECIFIC EXONUCLEASE RECJ"/>
    <property type="match status" value="1"/>
</dbReference>
<dbReference type="InterPro" id="IPR041122">
    <property type="entry name" value="RecJ_OB"/>
</dbReference>